<dbReference type="InterPro" id="IPR003107">
    <property type="entry name" value="HAT"/>
</dbReference>
<dbReference type="STRING" id="448386.A0A2V3IUV7"/>
<dbReference type="InterPro" id="IPR011990">
    <property type="entry name" value="TPR-like_helical_dom_sf"/>
</dbReference>
<comment type="caution">
    <text evidence="6">The sequence shown here is derived from an EMBL/GenBank/DDBJ whole genome shotgun (WGS) entry which is preliminary data.</text>
</comment>
<feature type="region of interest" description="Disordered" evidence="4">
    <location>
        <begin position="639"/>
        <end position="698"/>
    </location>
</feature>
<feature type="compositionally biased region" description="Basic and acidic residues" evidence="4">
    <location>
        <begin position="654"/>
        <end position="670"/>
    </location>
</feature>
<keyword evidence="7" id="KW-1185">Reference proteome</keyword>
<dbReference type="PANTHER" id="PTHR19980:SF0">
    <property type="entry name" value="CLEAVAGE STIMULATION FACTOR SUBUNIT 3"/>
    <property type="match status" value="1"/>
</dbReference>
<feature type="domain" description="Suppressor of forked" evidence="5">
    <location>
        <begin position="10"/>
        <end position="513"/>
    </location>
</feature>
<evidence type="ECO:0000256" key="3">
    <source>
        <dbReference type="ARBA" id="ARBA00023242"/>
    </source>
</evidence>
<accession>A0A2V3IUV7</accession>
<comment type="subcellular location">
    <subcellularLocation>
        <location evidence="1">Nucleus</location>
    </subcellularLocation>
</comment>
<keyword evidence="3" id="KW-0539">Nucleus</keyword>
<evidence type="ECO:0000313" key="7">
    <source>
        <dbReference type="Proteomes" id="UP000247409"/>
    </source>
</evidence>
<feature type="region of interest" description="Disordered" evidence="4">
    <location>
        <begin position="545"/>
        <end position="597"/>
    </location>
</feature>
<feature type="compositionally biased region" description="Low complexity" evidence="4">
    <location>
        <begin position="688"/>
        <end position="698"/>
    </location>
</feature>
<organism evidence="6 7">
    <name type="scientific">Gracilariopsis chorda</name>
    <dbReference type="NCBI Taxonomy" id="448386"/>
    <lineage>
        <taxon>Eukaryota</taxon>
        <taxon>Rhodophyta</taxon>
        <taxon>Florideophyceae</taxon>
        <taxon>Rhodymeniophycidae</taxon>
        <taxon>Gracilariales</taxon>
        <taxon>Gracilariaceae</taxon>
        <taxon>Gracilariopsis</taxon>
    </lineage>
</organism>
<dbReference type="GO" id="GO:0003729">
    <property type="term" value="F:mRNA binding"/>
    <property type="evidence" value="ECO:0007669"/>
    <property type="project" value="TreeGrafter"/>
</dbReference>
<dbReference type="PANTHER" id="PTHR19980">
    <property type="entry name" value="RNA CLEAVAGE STIMULATION FACTOR"/>
    <property type="match status" value="1"/>
</dbReference>
<evidence type="ECO:0000256" key="2">
    <source>
        <dbReference type="ARBA" id="ARBA00022737"/>
    </source>
</evidence>
<dbReference type="AlphaFoldDB" id="A0A2V3IUV7"/>
<dbReference type="EMBL" id="NBIV01000077">
    <property type="protein sequence ID" value="PXF44920.1"/>
    <property type="molecule type" value="Genomic_DNA"/>
</dbReference>
<dbReference type="GO" id="GO:0031124">
    <property type="term" value="P:mRNA 3'-end processing"/>
    <property type="evidence" value="ECO:0007669"/>
    <property type="project" value="InterPro"/>
</dbReference>
<keyword evidence="2" id="KW-0677">Repeat</keyword>
<dbReference type="Gene3D" id="1.25.40.1040">
    <property type="match status" value="1"/>
</dbReference>
<dbReference type="OrthoDB" id="26282at2759"/>
<protein>
    <submittedName>
        <fullName evidence="6">Cleavage stimulation factor subunit 77</fullName>
    </submittedName>
</protein>
<reference evidence="6 7" key="1">
    <citation type="journal article" date="2018" name="Mol. Biol. Evol.">
        <title>Analysis of the draft genome of the red seaweed Gracilariopsis chorda provides insights into genome size evolution in Rhodophyta.</title>
        <authorList>
            <person name="Lee J."/>
            <person name="Yang E.C."/>
            <person name="Graf L."/>
            <person name="Yang J.H."/>
            <person name="Qiu H."/>
            <person name="Zel Zion U."/>
            <person name="Chan C.X."/>
            <person name="Stephens T.G."/>
            <person name="Weber A.P.M."/>
            <person name="Boo G.H."/>
            <person name="Boo S.M."/>
            <person name="Kim K.M."/>
            <person name="Shin Y."/>
            <person name="Jung M."/>
            <person name="Lee S.J."/>
            <person name="Yim H.S."/>
            <person name="Lee J.H."/>
            <person name="Bhattacharya D."/>
            <person name="Yoon H.S."/>
        </authorList>
    </citation>
    <scope>NUCLEOTIDE SEQUENCE [LARGE SCALE GENOMIC DNA]</scope>
    <source>
        <strain evidence="6 7">SKKU-2015</strain>
        <tissue evidence="6">Whole body</tissue>
    </source>
</reference>
<evidence type="ECO:0000256" key="1">
    <source>
        <dbReference type="ARBA" id="ARBA00004123"/>
    </source>
</evidence>
<dbReference type="GO" id="GO:0005634">
    <property type="term" value="C:nucleus"/>
    <property type="evidence" value="ECO:0007669"/>
    <property type="project" value="UniProtKB-SubCell"/>
</dbReference>
<evidence type="ECO:0000256" key="4">
    <source>
        <dbReference type="SAM" id="MobiDB-lite"/>
    </source>
</evidence>
<name>A0A2V3IUV7_9FLOR</name>
<dbReference type="Proteomes" id="UP000247409">
    <property type="component" value="Unassembled WGS sequence"/>
</dbReference>
<dbReference type="Pfam" id="PF05843">
    <property type="entry name" value="Suf"/>
    <property type="match status" value="1"/>
</dbReference>
<dbReference type="InterPro" id="IPR045243">
    <property type="entry name" value="Rna14-like"/>
</dbReference>
<sequence length="698" mass="77793">MDSARAADGQRRVAADQWDIDGWHILSSEAEKAPFDAAESVYETLVKQFPPIGKFWRSYAEHLTREQPNNHEAIVSLYDRAVKNAPTSIELWRSYLAYVSARAAEIPGSKHESDAIVVHERAVKYAGLDLSAHPLWTHYIEFVKKQTMLSDSQRRDALRRVYQRAVRTPMHNLDVFWRDYTTFEQTSNTNKEIGRTHLAENQPKNIDARAEYRARKTRREGLTLTALPVPPRGRAKESSQAQQWRRFIMHERSNPSSLAENDLHERVVHAFESALAPMHRYPDFWIEYMSYVHGTFSLEMERNAAKGYDKDSHSNGNANFTKRMADALKPILERALKALPHSVALHAQANWLYTRIGEPAKGVAALDALCKTHPSPLAYVHLMKAIRKHDGRDAARKVFGRARKDPKGTHPSVYVAAALMEFSVNKDSKVARNVFEFGLKNFAKNAVIATEYVNWLWGTGDLEYARVVLKKVMPDAKGTPAEVRRLWERWTDLEELIGDASTVDSVEAMWKESGVGRPETVVNEVLRRTRFLGFEGFTENELGAVSGIRTGTSDKSASASTGGGGRRDPRTGRRVGSSAGNKDNVGNGPSQRREDGQGSVLKVAIDMLQRMAAALPPVAAPPPAPDVLFRMIENTPELFLDTPAGRSTGGGPRKGKDGLGSKKRKSEDLTHVTGSGGMGIGAPDVFRARQAAKQARTR</sequence>
<dbReference type="SUPFAM" id="SSF48452">
    <property type="entry name" value="TPR-like"/>
    <property type="match status" value="1"/>
</dbReference>
<dbReference type="InterPro" id="IPR008847">
    <property type="entry name" value="Suf"/>
</dbReference>
<dbReference type="SMART" id="SM00386">
    <property type="entry name" value="HAT"/>
    <property type="match status" value="8"/>
</dbReference>
<feature type="compositionally biased region" description="Low complexity" evidence="4">
    <location>
        <begin position="551"/>
        <end position="560"/>
    </location>
</feature>
<gene>
    <name evidence="6" type="ORF">BWQ96_05284</name>
</gene>
<evidence type="ECO:0000313" key="6">
    <source>
        <dbReference type="EMBL" id="PXF44920.1"/>
    </source>
</evidence>
<evidence type="ECO:0000259" key="5">
    <source>
        <dbReference type="Pfam" id="PF05843"/>
    </source>
</evidence>
<proteinExistence type="predicted"/>